<dbReference type="Proteomes" id="UP000323000">
    <property type="component" value="Chromosome 7"/>
</dbReference>
<dbReference type="PANTHER" id="PTHR16047">
    <property type="entry name" value="RFWD3 PROTEIN"/>
    <property type="match status" value="1"/>
</dbReference>
<dbReference type="EMBL" id="VAHF01000007">
    <property type="protein sequence ID" value="TXG58446.1"/>
    <property type="molecule type" value="Genomic_DNA"/>
</dbReference>
<accession>A0A5C7HQ43</accession>
<evidence type="ECO:0000256" key="7">
    <source>
        <dbReference type="SAM" id="MobiDB-lite"/>
    </source>
</evidence>
<dbReference type="SUPFAM" id="SSF50978">
    <property type="entry name" value="WD40 repeat-like"/>
    <property type="match status" value="1"/>
</dbReference>
<evidence type="ECO:0000313" key="10">
    <source>
        <dbReference type="Proteomes" id="UP000323000"/>
    </source>
</evidence>
<dbReference type="InterPro" id="IPR037381">
    <property type="entry name" value="RFWD3"/>
</dbReference>
<dbReference type="AlphaFoldDB" id="A0A5C7HQ43"/>
<dbReference type="GO" id="GO:0016604">
    <property type="term" value="C:nuclear body"/>
    <property type="evidence" value="ECO:0007669"/>
    <property type="project" value="UniProtKB-SubCell"/>
</dbReference>
<feature type="compositionally biased region" description="Acidic residues" evidence="7">
    <location>
        <begin position="37"/>
        <end position="64"/>
    </location>
</feature>
<dbReference type="SUPFAM" id="SSF57850">
    <property type="entry name" value="RING/U-box"/>
    <property type="match status" value="1"/>
</dbReference>
<evidence type="ECO:0000256" key="2">
    <source>
        <dbReference type="ARBA" id="ARBA00012483"/>
    </source>
</evidence>
<comment type="caution">
    <text evidence="9">The sequence shown here is derived from an EMBL/GenBank/DDBJ whole genome shotgun (WGS) entry which is preliminary data.</text>
</comment>
<gene>
    <name evidence="9" type="ORF">EZV62_016275</name>
</gene>
<dbReference type="InterPro" id="IPR056527">
    <property type="entry name" value="WD40_RFWD3"/>
</dbReference>
<evidence type="ECO:0000256" key="6">
    <source>
        <dbReference type="SAM" id="Coils"/>
    </source>
</evidence>
<dbReference type="OrthoDB" id="5600418at2759"/>
<evidence type="ECO:0000256" key="1">
    <source>
        <dbReference type="ARBA" id="ARBA00000900"/>
    </source>
</evidence>
<dbReference type="EC" id="2.3.2.27" evidence="2"/>
<dbReference type="GO" id="GO:0036297">
    <property type="term" value="P:interstrand cross-link repair"/>
    <property type="evidence" value="ECO:0007669"/>
    <property type="project" value="InterPro"/>
</dbReference>
<evidence type="ECO:0000259" key="8">
    <source>
        <dbReference type="PROSITE" id="PS50089"/>
    </source>
</evidence>
<organism evidence="9 10">
    <name type="scientific">Acer yangbiense</name>
    <dbReference type="NCBI Taxonomy" id="1000413"/>
    <lineage>
        <taxon>Eukaryota</taxon>
        <taxon>Viridiplantae</taxon>
        <taxon>Streptophyta</taxon>
        <taxon>Embryophyta</taxon>
        <taxon>Tracheophyta</taxon>
        <taxon>Spermatophyta</taxon>
        <taxon>Magnoliopsida</taxon>
        <taxon>eudicotyledons</taxon>
        <taxon>Gunneridae</taxon>
        <taxon>Pentapetalae</taxon>
        <taxon>rosids</taxon>
        <taxon>malvids</taxon>
        <taxon>Sapindales</taxon>
        <taxon>Sapindaceae</taxon>
        <taxon>Hippocastanoideae</taxon>
        <taxon>Acereae</taxon>
        <taxon>Acer</taxon>
    </lineage>
</organism>
<keyword evidence="10" id="KW-1185">Reference proteome</keyword>
<feature type="coiled-coil region" evidence="6">
    <location>
        <begin position="190"/>
        <end position="238"/>
    </location>
</feature>
<reference evidence="10" key="1">
    <citation type="journal article" date="2019" name="Gigascience">
        <title>De novo genome assembly of the endangered Acer yangbiense, a plant species with extremely small populations endemic to Yunnan Province, China.</title>
        <authorList>
            <person name="Yang J."/>
            <person name="Wariss H.M."/>
            <person name="Tao L."/>
            <person name="Zhang R."/>
            <person name="Yun Q."/>
            <person name="Hollingsworth P."/>
            <person name="Dao Z."/>
            <person name="Luo G."/>
            <person name="Guo H."/>
            <person name="Ma Y."/>
            <person name="Sun W."/>
        </authorList>
    </citation>
    <scope>NUCLEOTIDE SEQUENCE [LARGE SCALE GENOMIC DNA]</scope>
    <source>
        <strain evidence="10">cv. Malutang</strain>
    </source>
</reference>
<evidence type="ECO:0000256" key="4">
    <source>
        <dbReference type="ARBA" id="ARBA00034306"/>
    </source>
</evidence>
<keyword evidence="5" id="KW-0862">Zinc</keyword>
<dbReference type="GO" id="GO:0016567">
    <property type="term" value="P:protein ubiquitination"/>
    <property type="evidence" value="ECO:0007669"/>
    <property type="project" value="InterPro"/>
</dbReference>
<dbReference type="CDD" id="cd16450">
    <property type="entry name" value="mRING-C3HGC3_RFWD3"/>
    <property type="match status" value="1"/>
</dbReference>
<name>A0A5C7HQ43_9ROSI</name>
<keyword evidence="5" id="KW-0479">Metal-binding</keyword>
<comment type="subcellular location">
    <subcellularLocation>
        <location evidence="4">Nucleus</location>
        <location evidence="4">Nuclear body</location>
    </subcellularLocation>
</comment>
<dbReference type="SMART" id="SM00184">
    <property type="entry name" value="RING"/>
    <property type="match status" value="1"/>
</dbReference>
<keyword evidence="5" id="KW-0863">Zinc-finger</keyword>
<dbReference type="InterPro" id="IPR001841">
    <property type="entry name" value="Znf_RING"/>
</dbReference>
<dbReference type="PROSITE" id="PS50089">
    <property type="entry name" value="ZF_RING_2"/>
    <property type="match status" value="1"/>
</dbReference>
<proteinExistence type="predicted"/>
<dbReference type="GO" id="GO:0008270">
    <property type="term" value="F:zinc ion binding"/>
    <property type="evidence" value="ECO:0007669"/>
    <property type="project" value="UniProtKB-KW"/>
</dbReference>
<sequence>MANPLPSSHFNEPIRQEEEEEEAQQPELETAANAQLLDEEDDSEYDDDETSDYEEEDDGEEDGGGGELIRVAESPPRVSDFVQRSVGDGEKRRRVERGGESCSLSGECSQGSQWNRSEIDGLFCPICMDVWTNNGDHHISCLPCGHIYGFACIKRWLQQGRSSGKCPQCNRKCSLKDVRKLFASRIVAIDEESQKRMRSLEAKCASLEKKGADLCKKEAEWQKREAKLNRKVQQLEKKTVFLEHLLGDRKSRQSGFVADVGGFQGQSVSGPNFSSNFRREGSSIFVLQEELLVNGARLFDVDASSQILLIARRLPGIVGTHLLTKISLIHPHESEDILLPSGTKAIKDLHFSPFNHSLALFASLGKKLSVLSMESNNVILDYDLPLSSTMHLAIWEQANKFARLVECMAMAAAWSCSWDYNSAHYIYAGLQNGLLLVFDMRQTTRPVESLKGPTCNPIHTIHPLLHDSTFPSGVRTLLSASSVGVCHWDFVGAEVRSYMVPETENQGVCISLAYSPSSDDIVASFRPRVETSNEIAVSQPVVTPSPIIGQGIPGSRVLLKKEGINHYQKLGSSITMVNDIRLPKSTIIDMGNQKRLFASAEEVSNELILHELPSFSAVQYLESRNDQHPFRDVKHTNVNSQGLLSCLSEDRLQLYTSSL</sequence>
<dbReference type="GO" id="GO:0061630">
    <property type="term" value="F:ubiquitin protein ligase activity"/>
    <property type="evidence" value="ECO:0007669"/>
    <property type="project" value="UniProtKB-EC"/>
</dbReference>
<dbReference type="InterPro" id="IPR036322">
    <property type="entry name" value="WD40_repeat_dom_sf"/>
</dbReference>
<dbReference type="Gene3D" id="2.130.10.10">
    <property type="entry name" value="YVTN repeat-like/Quinoprotein amine dehydrogenase"/>
    <property type="match status" value="1"/>
</dbReference>
<protein>
    <recommendedName>
        <fullName evidence="2">RING-type E3 ubiquitin transferase</fullName>
        <ecNumber evidence="2">2.3.2.27</ecNumber>
    </recommendedName>
</protein>
<evidence type="ECO:0000256" key="5">
    <source>
        <dbReference type="PROSITE-ProRule" id="PRU00175"/>
    </source>
</evidence>
<feature type="compositionally biased region" description="Low complexity" evidence="7">
    <location>
        <begin position="100"/>
        <end position="110"/>
    </location>
</feature>
<dbReference type="Pfam" id="PF13639">
    <property type="entry name" value="zf-RING_2"/>
    <property type="match status" value="1"/>
</dbReference>
<comment type="catalytic activity">
    <reaction evidence="1">
        <text>S-ubiquitinyl-[E2 ubiquitin-conjugating enzyme]-L-cysteine + [acceptor protein]-L-lysine = [E2 ubiquitin-conjugating enzyme]-L-cysteine + N(6)-ubiquitinyl-[acceptor protein]-L-lysine.</text>
        <dbReference type="EC" id="2.3.2.27"/>
    </reaction>
</comment>
<evidence type="ECO:0000313" key="9">
    <source>
        <dbReference type="EMBL" id="TXG58446.1"/>
    </source>
</evidence>
<dbReference type="InterPro" id="IPR013083">
    <property type="entry name" value="Znf_RING/FYVE/PHD"/>
</dbReference>
<keyword evidence="3" id="KW-0853">WD repeat</keyword>
<dbReference type="InterPro" id="IPR015943">
    <property type="entry name" value="WD40/YVTN_repeat-like_dom_sf"/>
</dbReference>
<feature type="compositionally biased region" description="Polar residues" evidence="7">
    <location>
        <begin position="1"/>
        <end position="10"/>
    </location>
</feature>
<dbReference type="PANTHER" id="PTHR16047:SF13">
    <property type="entry name" value="E3 UBIQUITIN-PROTEIN LIGASE RFWD3"/>
    <property type="match status" value="1"/>
</dbReference>
<feature type="domain" description="RING-type" evidence="8">
    <location>
        <begin position="124"/>
        <end position="170"/>
    </location>
</feature>
<dbReference type="Gene3D" id="3.30.40.10">
    <property type="entry name" value="Zinc/RING finger domain, C3HC4 (zinc finger)"/>
    <property type="match status" value="1"/>
</dbReference>
<feature type="compositionally biased region" description="Basic and acidic residues" evidence="7">
    <location>
        <begin position="87"/>
        <end position="99"/>
    </location>
</feature>
<evidence type="ECO:0000256" key="3">
    <source>
        <dbReference type="ARBA" id="ARBA00022574"/>
    </source>
</evidence>
<feature type="region of interest" description="Disordered" evidence="7">
    <location>
        <begin position="1"/>
        <end position="110"/>
    </location>
</feature>
<dbReference type="Pfam" id="PF23419">
    <property type="entry name" value="WD40_RFWD3"/>
    <property type="match status" value="1"/>
</dbReference>
<keyword evidence="6" id="KW-0175">Coiled coil</keyword>